<sequence>MSLDSSATPRKFTFSSPEGRALCKKILAESTPWPHEPHDFQLEGACKALDGIDVLAVTPTGSGKSGLLIIYMLLYSAIANDPALCPATQLKVKNPAMVFVCPTKALQYDMEPKFRANHLATVVINSDTVEASQRANREGKKSLWKQVTTANVIILAAEQLKTKEYEAALNDPAFTSRVVAFGVDEVHLLGTWGAEFRPVLRQIGNIRVRMPGSPILIGLTATLQCGTPTKAVCSFLNLHEGTFHLIRLSNARHDVRIIVRHMQSGLRSLRFPELDWVLESERKIIIFCTTISFGFRLTCYLWHRARKLPGRSDRIRMYNSLNATAYNAHTLDFMHNDCRSRVTIATDTLSVGIDAANTDDVILIGDTPGNTDDILQKGGRIRDGRGRDSRLIIYLPKSAVANADIALGLKEAKQSRAKANPKAKQAGSVKTTEMDVSVARFITAPCKVSIIDELYDNPIDTLPCHCVTCTLNPPTPRADPCNCSECAPEPVPQQAQAAAQPKPKPVGRSFCSPKVTKAMRRYGVRRLVLFRTWLWDCMADDLRFGFTNSDDFLPDTVIAHFFDSFRSIQSQEDIPLAVLEHHLVADYHEQLFVIVLELRAKFTEMHRITLAERKLVAIFKEKSKLSVLLKPTGRLKKPTHARKGLSKITIKIPAHPPAVKAPPAANGLPALTIKIPGRQKLSDTPGIARASS</sequence>
<comment type="caution">
    <text evidence="10">The sequence shown here is derived from an EMBL/GenBank/DDBJ whole genome shotgun (WGS) entry which is preliminary data.</text>
</comment>
<keyword evidence="11" id="KW-1185">Reference proteome</keyword>
<accession>A0A4S4LX13</accession>
<feature type="domain" description="Helicase ATP-binding" evidence="8">
    <location>
        <begin position="45"/>
        <end position="241"/>
    </location>
</feature>
<evidence type="ECO:0000259" key="8">
    <source>
        <dbReference type="PROSITE" id="PS51192"/>
    </source>
</evidence>
<dbReference type="InterPro" id="IPR001650">
    <property type="entry name" value="Helicase_C-like"/>
</dbReference>
<dbReference type="PROSITE" id="PS51192">
    <property type="entry name" value="HELICASE_ATP_BIND_1"/>
    <property type="match status" value="1"/>
</dbReference>
<evidence type="ECO:0000256" key="1">
    <source>
        <dbReference type="ARBA" id="ARBA00005446"/>
    </source>
</evidence>
<dbReference type="GO" id="GO:0005694">
    <property type="term" value="C:chromosome"/>
    <property type="evidence" value="ECO:0007669"/>
    <property type="project" value="TreeGrafter"/>
</dbReference>
<dbReference type="GO" id="GO:0009378">
    <property type="term" value="F:four-way junction helicase activity"/>
    <property type="evidence" value="ECO:0007669"/>
    <property type="project" value="TreeGrafter"/>
</dbReference>
<evidence type="ECO:0000313" key="11">
    <source>
        <dbReference type="Proteomes" id="UP000308730"/>
    </source>
</evidence>
<keyword evidence="4" id="KW-0238">DNA-binding</keyword>
<dbReference type="GO" id="GO:0003677">
    <property type="term" value="F:DNA binding"/>
    <property type="evidence" value="ECO:0007669"/>
    <property type="project" value="UniProtKB-KW"/>
</dbReference>
<evidence type="ECO:0000256" key="5">
    <source>
        <dbReference type="ARBA" id="ARBA00023235"/>
    </source>
</evidence>
<dbReference type="Pfam" id="PF00270">
    <property type="entry name" value="DEAD"/>
    <property type="match status" value="1"/>
</dbReference>
<comment type="similarity">
    <text evidence="1">Belongs to the helicase family. RecQ subfamily.</text>
</comment>
<dbReference type="GO" id="GO:0005737">
    <property type="term" value="C:cytoplasm"/>
    <property type="evidence" value="ECO:0007669"/>
    <property type="project" value="TreeGrafter"/>
</dbReference>
<keyword evidence="2" id="KW-0547">Nucleotide-binding</keyword>
<dbReference type="SMART" id="SM00487">
    <property type="entry name" value="DEXDc"/>
    <property type="match status" value="1"/>
</dbReference>
<dbReference type="GO" id="GO:0043138">
    <property type="term" value="F:3'-5' DNA helicase activity"/>
    <property type="evidence" value="ECO:0007669"/>
    <property type="project" value="UniProtKB-EC"/>
</dbReference>
<protein>
    <recommendedName>
        <fullName evidence="7">DNA 3'-5' helicase</fullName>
        <ecNumber evidence="7">5.6.2.4</ecNumber>
    </recommendedName>
</protein>
<dbReference type="InterPro" id="IPR011545">
    <property type="entry name" value="DEAD/DEAH_box_helicase_dom"/>
</dbReference>
<dbReference type="InterPro" id="IPR027417">
    <property type="entry name" value="P-loop_NTPase"/>
</dbReference>
<evidence type="ECO:0000256" key="6">
    <source>
        <dbReference type="ARBA" id="ARBA00034617"/>
    </source>
</evidence>
<dbReference type="PROSITE" id="PS51194">
    <property type="entry name" value="HELICASE_CTER"/>
    <property type="match status" value="1"/>
</dbReference>
<dbReference type="EC" id="5.6.2.4" evidence="7"/>
<proteinExistence type="inferred from homology"/>
<evidence type="ECO:0000259" key="9">
    <source>
        <dbReference type="PROSITE" id="PS51194"/>
    </source>
</evidence>
<organism evidence="10 11">
    <name type="scientific">Antrodiella citrinella</name>
    <dbReference type="NCBI Taxonomy" id="2447956"/>
    <lineage>
        <taxon>Eukaryota</taxon>
        <taxon>Fungi</taxon>
        <taxon>Dikarya</taxon>
        <taxon>Basidiomycota</taxon>
        <taxon>Agaricomycotina</taxon>
        <taxon>Agaricomycetes</taxon>
        <taxon>Polyporales</taxon>
        <taxon>Steccherinaceae</taxon>
        <taxon>Antrodiella</taxon>
    </lineage>
</organism>
<dbReference type="PANTHER" id="PTHR13710">
    <property type="entry name" value="DNA HELICASE RECQ FAMILY MEMBER"/>
    <property type="match status" value="1"/>
</dbReference>
<reference evidence="10 11" key="1">
    <citation type="submission" date="2019-02" db="EMBL/GenBank/DDBJ databases">
        <title>Genome sequencing of the rare red list fungi Antrodiella citrinella (Flaviporus citrinellus).</title>
        <authorList>
            <person name="Buettner E."/>
            <person name="Kellner H."/>
        </authorList>
    </citation>
    <scope>NUCLEOTIDE SEQUENCE [LARGE SCALE GENOMIC DNA]</scope>
    <source>
        <strain evidence="10 11">DSM 108506</strain>
    </source>
</reference>
<evidence type="ECO:0000256" key="3">
    <source>
        <dbReference type="ARBA" id="ARBA00022840"/>
    </source>
</evidence>
<evidence type="ECO:0000256" key="4">
    <source>
        <dbReference type="ARBA" id="ARBA00023125"/>
    </source>
</evidence>
<dbReference type="OrthoDB" id="2793272at2759"/>
<dbReference type="Proteomes" id="UP000308730">
    <property type="component" value="Unassembled WGS sequence"/>
</dbReference>
<evidence type="ECO:0000256" key="7">
    <source>
        <dbReference type="ARBA" id="ARBA00034808"/>
    </source>
</evidence>
<dbReference type="EMBL" id="SGPM01000693">
    <property type="protein sequence ID" value="THH16935.1"/>
    <property type="molecule type" value="Genomic_DNA"/>
</dbReference>
<keyword evidence="5" id="KW-0413">Isomerase</keyword>
<dbReference type="SUPFAM" id="SSF52540">
    <property type="entry name" value="P-loop containing nucleoside triphosphate hydrolases"/>
    <property type="match status" value="1"/>
</dbReference>
<dbReference type="InterPro" id="IPR014001">
    <property type="entry name" value="Helicase_ATP-bd"/>
</dbReference>
<name>A0A4S4LX13_9APHY</name>
<dbReference type="GO" id="GO:0005524">
    <property type="term" value="F:ATP binding"/>
    <property type="evidence" value="ECO:0007669"/>
    <property type="project" value="UniProtKB-KW"/>
</dbReference>
<gene>
    <name evidence="10" type="ORF">EUX98_g9221</name>
</gene>
<dbReference type="Pfam" id="PF00271">
    <property type="entry name" value="Helicase_C"/>
    <property type="match status" value="1"/>
</dbReference>
<dbReference type="GO" id="GO:0000724">
    <property type="term" value="P:double-strand break repair via homologous recombination"/>
    <property type="evidence" value="ECO:0007669"/>
    <property type="project" value="TreeGrafter"/>
</dbReference>
<dbReference type="PANTHER" id="PTHR13710:SF105">
    <property type="entry name" value="ATP-DEPENDENT DNA HELICASE Q1"/>
    <property type="match status" value="1"/>
</dbReference>
<dbReference type="AlphaFoldDB" id="A0A4S4LX13"/>
<keyword evidence="3" id="KW-0067">ATP-binding</keyword>
<evidence type="ECO:0000313" key="10">
    <source>
        <dbReference type="EMBL" id="THH16935.1"/>
    </source>
</evidence>
<dbReference type="Gene3D" id="3.40.50.300">
    <property type="entry name" value="P-loop containing nucleotide triphosphate hydrolases"/>
    <property type="match status" value="2"/>
</dbReference>
<comment type="catalytic activity">
    <reaction evidence="6">
        <text>Couples ATP hydrolysis with the unwinding of duplex DNA by translocating in the 3'-5' direction.</text>
        <dbReference type="EC" id="5.6.2.4"/>
    </reaction>
</comment>
<evidence type="ECO:0000256" key="2">
    <source>
        <dbReference type="ARBA" id="ARBA00022741"/>
    </source>
</evidence>
<feature type="domain" description="Helicase C-terminal" evidence="9">
    <location>
        <begin position="273"/>
        <end position="437"/>
    </location>
</feature>